<dbReference type="EMBL" id="AB231700">
    <property type="protein sequence ID" value="BAF36212.1"/>
    <property type="molecule type" value="Genomic_DNA"/>
</dbReference>
<accession>A0A7N5</accession>
<keyword evidence="2" id="KW-1185">Reference proteome</keyword>
<sequence length="62" mass="7128">MKTNYHGGKYLRWNNRVLEVDDGDGVWKHYKHSLFATADIPNGSDGFATAQMCLRNGYTYRS</sequence>
<organism evidence="1 2">
    <name type="scientific">Microcystis phage LMM01</name>
    <dbReference type="NCBI Taxonomy" id="2856824"/>
    <lineage>
        <taxon>Viruses</taxon>
        <taxon>Duplodnaviria</taxon>
        <taxon>Heunggongvirae</taxon>
        <taxon>Uroviricota</taxon>
        <taxon>Caudoviricetes</taxon>
        <taxon>Fukuivirus</taxon>
        <taxon>Fukuivirus LMM01</taxon>
    </lineage>
</organism>
<dbReference type="Proteomes" id="UP000001249">
    <property type="component" value="Segment"/>
</dbReference>
<dbReference type="GeneID" id="4484394"/>
<evidence type="ECO:0000313" key="2">
    <source>
        <dbReference type="Proteomes" id="UP000001249"/>
    </source>
</evidence>
<name>A0A7N5_9CAUD</name>
<protein>
    <submittedName>
        <fullName evidence="1">Uncharacterized protein</fullName>
    </submittedName>
</protein>
<evidence type="ECO:0000313" key="1">
    <source>
        <dbReference type="EMBL" id="BAF36212.1"/>
    </source>
</evidence>
<proteinExistence type="predicted"/>
<reference evidence="2" key="1">
    <citation type="journal article" date="2008" name="J. Bacteriol.">
        <title>Ma-LMM01 infecting toxic Microcystis aeruginosa illuminates diverse cyanophage genome strategies.</title>
        <authorList>
            <person name="Yoshida T."/>
            <person name="Nagasaki K."/>
            <person name="Takashima Y."/>
            <person name="Shirai Y."/>
            <person name="Tomaru Y."/>
            <person name="Takao Y."/>
            <person name="Sakamoto S."/>
            <person name="Hiroishi S."/>
            <person name="Ogata H."/>
        </authorList>
    </citation>
    <scope>NUCLEOTIDE SEQUENCE</scope>
</reference>
<dbReference type="KEGG" id="vg:4484394"/>
<dbReference type="RefSeq" id="YP_851135.1">
    <property type="nucleotide sequence ID" value="NC_008562.1"/>
</dbReference>